<sequence>MATTLKMIINKAFGLNIISEVPLPELSIVSDSIDNVDIVIEYRDLFDLWEQSSKPNRYFSVKKNSVLFHVPNVAIYLIENGKNIYVSPSIGAHEDQIRLYLLGTCMGAILLQRKILPLHGSAIAINGKAYAIVGDSGAGKSTLASSLLNKGYQLLSDDVIPVTISQKGFPIVTPAYPQQKLWQESLDAFGMTSTDYRPIIERESKFAIPVSSKFSTEALPLAGVFELIKTNHDEIIIDPILKLERLHTLFYHTYRNFFISDLGLREWHFQITAGIANNVPIYRLQRPIDSFSANDLASLILNTIKKGE</sequence>
<dbReference type="Proteomes" id="UP001232343">
    <property type="component" value="Unassembled WGS sequence"/>
</dbReference>
<evidence type="ECO:0000313" key="1">
    <source>
        <dbReference type="EMBL" id="MDQ0344447.1"/>
    </source>
</evidence>
<gene>
    <name evidence="1" type="ORF">J2S14_003290</name>
</gene>
<dbReference type="Gene3D" id="3.40.50.300">
    <property type="entry name" value="P-loop containing nucleotide triphosphate hydrolases"/>
    <property type="match status" value="1"/>
</dbReference>
<dbReference type="RefSeq" id="WP_244682706.1">
    <property type="nucleotide sequence ID" value="NZ_JALIRM010000012.1"/>
</dbReference>
<name>A0ABU0D7P5_9BACI</name>
<keyword evidence="2" id="KW-1185">Reference proteome</keyword>
<proteinExistence type="predicted"/>
<organism evidence="1 2">
    <name type="scientific">Lederbergia wuyishanensis</name>
    <dbReference type="NCBI Taxonomy" id="1347903"/>
    <lineage>
        <taxon>Bacteria</taxon>
        <taxon>Bacillati</taxon>
        <taxon>Bacillota</taxon>
        <taxon>Bacilli</taxon>
        <taxon>Bacillales</taxon>
        <taxon>Bacillaceae</taxon>
        <taxon>Lederbergia</taxon>
    </lineage>
</organism>
<dbReference type="EMBL" id="JAUSUO010000009">
    <property type="protein sequence ID" value="MDQ0344447.1"/>
    <property type="molecule type" value="Genomic_DNA"/>
</dbReference>
<dbReference type="InterPro" id="IPR027417">
    <property type="entry name" value="P-loop_NTPase"/>
</dbReference>
<reference evidence="1 2" key="1">
    <citation type="submission" date="2023-07" db="EMBL/GenBank/DDBJ databases">
        <title>Genomic Encyclopedia of Type Strains, Phase IV (KMG-IV): sequencing the most valuable type-strain genomes for metagenomic binning, comparative biology and taxonomic classification.</title>
        <authorList>
            <person name="Goeker M."/>
        </authorList>
    </citation>
    <scope>NUCLEOTIDE SEQUENCE [LARGE SCALE GENOMIC DNA]</scope>
    <source>
        <strain evidence="1 2">DSM 27848</strain>
    </source>
</reference>
<evidence type="ECO:0000313" key="2">
    <source>
        <dbReference type="Proteomes" id="UP001232343"/>
    </source>
</evidence>
<dbReference type="SUPFAM" id="SSF53795">
    <property type="entry name" value="PEP carboxykinase-like"/>
    <property type="match status" value="1"/>
</dbReference>
<protein>
    <recommendedName>
        <fullName evidence="3">Aldolase</fullName>
    </recommendedName>
</protein>
<evidence type="ECO:0008006" key="3">
    <source>
        <dbReference type="Google" id="ProtNLM"/>
    </source>
</evidence>
<comment type="caution">
    <text evidence="1">The sequence shown here is derived from an EMBL/GenBank/DDBJ whole genome shotgun (WGS) entry which is preliminary data.</text>
</comment>
<accession>A0ABU0D7P5</accession>